<dbReference type="EMBL" id="JAJEQR010000007">
    <property type="protein sequence ID" value="MCC2230027.1"/>
    <property type="molecule type" value="Genomic_DNA"/>
</dbReference>
<gene>
    <name evidence="2" type="ORF">LKD81_03290</name>
</gene>
<dbReference type="InterPro" id="IPR011008">
    <property type="entry name" value="Dimeric_a/b-barrel"/>
</dbReference>
<sequence length="100" mass="11372">MVRHIVSWNFKPEVTPERREELHKELAEKFTALVGKIPGLTKVEVGMPPLGSSNCELALYCEMEKESDIPVYRDHPEHQAIATIVRANCEGRRCVDLLSK</sequence>
<dbReference type="PROSITE" id="PS51502">
    <property type="entry name" value="S_R_A_B_BARREL"/>
    <property type="match status" value="1"/>
</dbReference>
<dbReference type="SMART" id="SM00886">
    <property type="entry name" value="Dabb"/>
    <property type="match status" value="1"/>
</dbReference>
<dbReference type="Gene3D" id="3.30.70.100">
    <property type="match status" value="1"/>
</dbReference>
<feature type="domain" description="Stress-response A/B barrel" evidence="1">
    <location>
        <begin position="2"/>
        <end position="97"/>
    </location>
</feature>
<evidence type="ECO:0000313" key="3">
    <source>
        <dbReference type="Proteomes" id="UP001198182"/>
    </source>
</evidence>
<dbReference type="SUPFAM" id="SSF54909">
    <property type="entry name" value="Dimeric alpha+beta barrel"/>
    <property type="match status" value="1"/>
</dbReference>
<dbReference type="PANTHER" id="PTHR37832:SF1">
    <property type="entry name" value="STRESS-RESPONSE A_B BARREL DOMAIN-CONTAINING PROTEIN"/>
    <property type="match status" value="1"/>
</dbReference>
<evidence type="ECO:0000313" key="2">
    <source>
        <dbReference type="EMBL" id="MCC2230027.1"/>
    </source>
</evidence>
<evidence type="ECO:0000259" key="1">
    <source>
        <dbReference type="PROSITE" id="PS51502"/>
    </source>
</evidence>
<accession>A0AAE3E7P2</accession>
<dbReference type="RefSeq" id="WP_308452761.1">
    <property type="nucleotide sequence ID" value="NZ_JAJEQR010000007.1"/>
</dbReference>
<dbReference type="Proteomes" id="UP001198182">
    <property type="component" value="Unassembled WGS sequence"/>
</dbReference>
<dbReference type="Pfam" id="PF07876">
    <property type="entry name" value="Dabb"/>
    <property type="match status" value="1"/>
</dbReference>
<name>A0AAE3E7P2_9FIRM</name>
<reference evidence="2" key="1">
    <citation type="submission" date="2021-10" db="EMBL/GenBank/DDBJ databases">
        <title>Anaerobic single-cell dispensing facilitates the cultivation of human gut bacteria.</title>
        <authorList>
            <person name="Afrizal A."/>
        </authorList>
    </citation>
    <scope>NUCLEOTIDE SEQUENCE</scope>
    <source>
        <strain evidence="2">CLA-AA-H215</strain>
    </source>
</reference>
<organism evidence="2 3">
    <name type="scientific">Hominifimenecus microfluidus</name>
    <dbReference type="NCBI Taxonomy" id="2885348"/>
    <lineage>
        <taxon>Bacteria</taxon>
        <taxon>Bacillati</taxon>
        <taxon>Bacillota</taxon>
        <taxon>Clostridia</taxon>
        <taxon>Lachnospirales</taxon>
        <taxon>Lachnospiraceae</taxon>
        <taxon>Hominifimenecus</taxon>
    </lineage>
</organism>
<comment type="caution">
    <text evidence="2">The sequence shown here is derived from an EMBL/GenBank/DDBJ whole genome shotgun (WGS) entry which is preliminary data.</text>
</comment>
<dbReference type="InterPro" id="IPR013097">
    <property type="entry name" value="Dabb"/>
</dbReference>
<dbReference type="AlphaFoldDB" id="A0AAE3E7P2"/>
<proteinExistence type="predicted"/>
<protein>
    <submittedName>
        <fullName evidence="2">Dabb family protein</fullName>
    </submittedName>
</protein>
<keyword evidence="3" id="KW-1185">Reference proteome</keyword>
<dbReference type="PANTHER" id="PTHR37832">
    <property type="entry name" value="BLL2683 PROTEIN"/>
    <property type="match status" value="1"/>
</dbReference>